<protein>
    <submittedName>
        <fullName evidence="1">Uncharacterized protein</fullName>
    </submittedName>
</protein>
<organism evidence="1 2">
    <name type="scientific">Belliella marina</name>
    <dbReference type="NCBI Taxonomy" id="1644146"/>
    <lineage>
        <taxon>Bacteria</taxon>
        <taxon>Pseudomonadati</taxon>
        <taxon>Bacteroidota</taxon>
        <taxon>Cytophagia</taxon>
        <taxon>Cytophagales</taxon>
        <taxon>Cyclobacteriaceae</taxon>
        <taxon>Belliella</taxon>
    </lineage>
</organism>
<dbReference type="Proteomes" id="UP001597361">
    <property type="component" value="Unassembled WGS sequence"/>
</dbReference>
<evidence type="ECO:0000313" key="2">
    <source>
        <dbReference type="Proteomes" id="UP001597361"/>
    </source>
</evidence>
<dbReference type="EMBL" id="JBHUHR010000004">
    <property type="protein sequence ID" value="MFD2033599.1"/>
    <property type="molecule type" value="Genomic_DNA"/>
</dbReference>
<gene>
    <name evidence="1" type="ORF">ACFSKL_02295</name>
</gene>
<dbReference type="RefSeq" id="WP_376883153.1">
    <property type="nucleotide sequence ID" value="NZ_JBHUHR010000004.1"/>
</dbReference>
<proteinExistence type="predicted"/>
<comment type="caution">
    <text evidence="1">The sequence shown here is derived from an EMBL/GenBank/DDBJ whole genome shotgun (WGS) entry which is preliminary data.</text>
</comment>
<evidence type="ECO:0000313" key="1">
    <source>
        <dbReference type="EMBL" id="MFD2033599.1"/>
    </source>
</evidence>
<name>A0ABW4VHR4_9BACT</name>
<accession>A0ABW4VHR4</accession>
<sequence>MNSRLEDIKALFYFMVRLFRSKLIIYVVISRNQLEMHNLKTGQTIKLRSEVPFSTNRLLIANNMVAENLGKQIMNKICGRDLKLSPVFMIIHPLEVGFDDVSPVEKMIYNDFGTILGAREVIIEESLEKLNKESLVRIKDKYS</sequence>
<reference evidence="2" key="1">
    <citation type="journal article" date="2019" name="Int. J. Syst. Evol. Microbiol.">
        <title>The Global Catalogue of Microorganisms (GCM) 10K type strain sequencing project: providing services to taxonomists for standard genome sequencing and annotation.</title>
        <authorList>
            <consortium name="The Broad Institute Genomics Platform"/>
            <consortium name="The Broad Institute Genome Sequencing Center for Infectious Disease"/>
            <person name="Wu L."/>
            <person name="Ma J."/>
        </authorList>
    </citation>
    <scope>NUCLEOTIDE SEQUENCE [LARGE SCALE GENOMIC DNA]</scope>
    <source>
        <strain evidence="2">CGMCC 1.15180</strain>
    </source>
</reference>
<keyword evidence="2" id="KW-1185">Reference proteome</keyword>